<dbReference type="InterPro" id="IPR029016">
    <property type="entry name" value="GAF-like_dom_sf"/>
</dbReference>
<dbReference type="Pfam" id="PF09339">
    <property type="entry name" value="HTH_IclR"/>
    <property type="match status" value="1"/>
</dbReference>
<evidence type="ECO:0000259" key="5">
    <source>
        <dbReference type="PROSITE" id="PS51078"/>
    </source>
</evidence>
<keyword evidence="7" id="KW-1185">Reference proteome</keyword>
<dbReference type="Gene3D" id="3.30.450.40">
    <property type="match status" value="1"/>
</dbReference>
<evidence type="ECO:0000313" key="7">
    <source>
        <dbReference type="Proteomes" id="UP001232973"/>
    </source>
</evidence>
<dbReference type="InterPro" id="IPR014757">
    <property type="entry name" value="Tscrpt_reg_IclR_C"/>
</dbReference>
<dbReference type="Gene3D" id="1.10.10.10">
    <property type="entry name" value="Winged helix-like DNA-binding domain superfamily/Winged helix DNA-binding domain"/>
    <property type="match status" value="1"/>
</dbReference>
<dbReference type="SMART" id="SM00346">
    <property type="entry name" value="HTH_ICLR"/>
    <property type="match status" value="1"/>
</dbReference>
<evidence type="ECO:0000259" key="4">
    <source>
        <dbReference type="PROSITE" id="PS51077"/>
    </source>
</evidence>
<feature type="domain" description="HTH iclR-type" evidence="4">
    <location>
        <begin position="1"/>
        <end position="63"/>
    </location>
</feature>
<dbReference type="Pfam" id="PF01614">
    <property type="entry name" value="IclR_C"/>
    <property type="match status" value="1"/>
</dbReference>
<dbReference type="PROSITE" id="PS51078">
    <property type="entry name" value="ICLR_ED"/>
    <property type="match status" value="1"/>
</dbReference>
<dbReference type="SUPFAM" id="SSF55781">
    <property type="entry name" value="GAF domain-like"/>
    <property type="match status" value="1"/>
</dbReference>
<evidence type="ECO:0000256" key="1">
    <source>
        <dbReference type="ARBA" id="ARBA00023015"/>
    </source>
</evidence>
<feature type="domain" description="IclR-ED" evidence="5">
    <location>
        <begin position="64"/>
        <end position="247"/>
    </location>
</feature>
<sequence>MLAVIRTMQLLDRLAGVPEGKGVLELSAELHIHKADVSRILSTLEAEGYVIRDPLSERYKISFKFVAMALRHQDRTQLEDVVHPVLVNLVQEIGESVQFAVEQNRQLIYVDRVDGIKPLRVASMLGRIAPLHATAAGKVWMASLPDEEVVALMQTHGMPAVTEHTITNIDDLLKELAKVREQGFAVSREEVNPTVFGLAAPVRDRRQQVRAVVVATLPMYEASEERVEFVRDGVVRAANEIAERLVLFW</sequence>
<dbReference type="PANTHER" id="PTHR30136">
    <property type="entry name" value="HELIX-TURN-HELIX TRANSCRIPTIONAL REGULATOR, ICLR FAMILY"/>
    <property type="match status" value="1"/>
</dbReference>
<dbReference type="PANTHER" id="PTHR30136:SF24">
    <property type="entry name" value="HTH-TYPE TRANSCRIPTIONAL REPRESSOR ALLR"/>
    <property type="match status" value="1"/>
</dbReference>
<dbReference type="SUPFAM" id="SSF46785">
    <property type="entry name" value="Winged helix' DNA-binding domain"/>
    <property type="match status" value="1"/>
</dbReference>
<accession>A0ABT9XG16</accession>
<keyword evidence="2" id="KW-0238">DNA-binding</keyword>
<evidence type="ECO:0000313" key="6">
    <source>
        <dbReference type="EMBL" id="MDQ0189065.1"/>
    </source>
</evidence>
<reference evidence="6 7" key="1">
    <citation type="submission" date="2023-07" db="EMBL/GenBank/DDBJ databases">
        <title>Genomic Encyclopedia of Type Strains, Phase IV (KMG-IV): sequencing the most valuable type-strain genomes for metagenomic binning, comparative biology and taxonomic classification.</title>
        <authorList>
            <person name="Goeker M."/>
        </authorList>
    </citation>
    <scope>NUCLEOTIDE SEQUENCE [LARGE SCALE GENOMIC DNA]</scope>
    <source>
        <strain evidence="6 7">DSM 4006</strain>
    </source>
</reference>
<organism evidence="6 7">
    <name type="scientific">Alicyclobacillus cycloheptanicus</name>
    <dbReference type="NCBI Taxonomy" id="1457"/>
    <lineage>
        <taxon>Bacteria</taxon>
        <taxon>Bacillati</taxon>
        <taxon>Bacillota</taxon>
        <taxon>Bacilli</taxon>
        <taxon>Bacillales</taxon>
        <taxon>Alicyclobacillaceae</taxon>
        <taxon>Alicyclobacillus</taxon>
    </lineage>
</organism>
<comment type="caution">
    <text evidence="6">The sequence shown here is derived from an EMBL/GenBank/DDBJ whole genome shotgun (WGS) entry which is preliminary data.</text>
</comment>
<dbReference type="InterPro" id="IPR005471">
    <property type="entry name" value="Tscrpt_reg_IclR_N"/>
</dbReference>
<dbReference type="EMBL" id="JAUSTP010000004">
    <property type="protein sequence ID" value="MDQ0189065.1"/>
    <property type="molecule type" value="Genomic_DNA"/>
</dbReference>
<keyword evidence="1" id="KW-0805">Transcription regulation</keyword>
<keyword evidence="3" id="KW-0804">Transcription</keyword>
<dbReference type="InterPro" id="IPR036390">
    <property type="entry name" value="WH_DNA-bd_sf"/>
</dbReference>
<evidence type="ECO:0000256" key="2">
    <source>
        <dbReference type="ARBA" id="ARBA00023125"/>
    </source>
</evidence>
<dbReference type="InterPro" id="IPR050707">
    <property type="entry name" value="HTH_MetabolicPath_Reg"/>
</dbReference>
<proteinExistence type="predicted"/>
<dbReference type="PROSITE" id="PS51077">
    <property type="entry name" value="HTH_ICLR"/>
    <property type="match status" value="1"/>
</dbReference>
<protein>
    <submittedName>
        <fullName evidence="6">IclR family acetate operon transcriptional repressor</fullName>
    </submittedName>
</protein>
<name>A0ABT9XG16_9BACL</name>
<dbReference type="Proteomes" id="UP001232973">
    <property type="component" value="Unassembled WGS sequence"/>
</dbReference>
<dbReference type="RefSeq" id="WP_274454854.1">
    <property type="nucleotide sequence ID" value="NZ_CP067097.1"/>
</dbReference>
<gene>
    <name evidence="6" type="ORF">J2S03_000881</name>
</gene>
<evidence type="ECO:0000256" key="3">
    <source>
        <dbReference type="ARBA" id="ARBA00023163"/>
    </source>
</evidence>
<dbReference type="InterPro" id="IPR036388">
    <property type="entry name" value="WH-like_DNA-bd_sf"/>
</dbReference>